<dbReference type="GO" id="GO:0046428">
    <property type="term" value="F:1,4-dihydroxy-2-naphthoate polyprenyltransferase activity"/>
    <property type="evidence" value="ECO:0007669"/>
    <property type="project" value="UniProtKB-UniRule"/>
</dbReference>
<evidence type="ECO:0000256" key="2">
    <source>
        <dbReference type="ARBA" id="ARBA00022428"/>
    </source>
</evidence>
<comment type="similarity">
    <text evidence="8">Belongs to the MenA family. Type 1 subfamily.</text>
</comment>
<comment type="subcellular location">
    <subcellularLocation>
        <location evidence="8">Cell membrane</location>
        <topology evidence="8">Multi-pass membrane protein</topology>
    </subcellularLocation>
    <subcellularLocation>
        <location evidence="1">Membrane</location>
        <topology evidence="1">Multi-pass membrane protein</topology>
    </subcellularLocation>
</comment>
<evidence type="ECO:0000256" key="5">
    <source>
        <dbReference type="ARBA" id="ARBA00022692"/>
    </source>
</evidence>
<dbReference type="PIRSF" id="PIRSF005355">
    <property type="entry name" value="UBIAD1"/>
    <property type="match status" value="1"/>
</dbReference>
<evidence type="ECO:0000313" key="11">
    <source>
        <dbReference type="Proteomes" id="UP000053941"/>
    </source>
</evidence>
<dbReference type="NCBIfam" id="NF004751">
    <property type="entry name" value="PRK06080.1-3"/>
    <property type="match status" value="1"/>
</dbReference>
<organism evidence="10 11">
    <name type="scientific">Actinobacteria bacterium BACL2 MAG-120802-bin41</name>
    <dbReference type="NCBI Taxonomy" id="1655568"/>
    <lineage>
        <taxon>Bacteria</taxon>
        <taxon>Bacillati</taxon>
        <taxon>Actinomycetota</taxon>
        <taxon>Actinomycetes</taxon>
        <taxon>Actinomycetes incertae sedis</taxon>
        <taxon>ac1 cluster</taxon>
    </lineage>
</organism>
<keyword evidence="3 8" id="KW-1003">Cell membrane</keyword>
<proteinExistence type="inferred from homology"/>
<name>A0A0R2NWP4_9ACTN</name>
<dbReference type="EMBL" id="LIAS01000154">
    <property type="protein sequence ID" value="KRO30297.1"/>
    <property type="molecule type" value="Genomic_DNA"/>
</dbReference>
<comment type="function">
    <text evidence="8">Conversion of 1,4-dihydroxy-2-naphthoate (DHNA) to demethylmenaquinone (DMK).</text>
</comment>
<evidence type="ECO:0000256" key="4">
    <source>
        <dbReference type="ARBA" id="ARBA00022679"/>
    </source>
</evidence>
<evidence type="ECO:0000256" key="7">
    <source>
        <dbReference type="ARBA" id="ARBA00023136"/>
    </source>
</evidence>
<keyword evidence="2 8" id="KW-0474">Menaquinone biosynthesis</keyword>
<protein>
    <recommendedName>
        <fullName evidence="8 9">1,4-dihydroxy-2-naphthoate octaprenyltransferase</fullName>
        <shortName evidence="8">DHNA-octaprenyltransferase</shortName>
        <ecNumber evidence="8 9">2.5.1.74</ecNumber>
    </recommendedName>
</protein>
<keyword evidence="7 8" id="KW-0472">Membrane</keyword>
<dbReference type="InterPro" id="IPR044878">
    <property type="entry name" value="UbiA_sf"/>
</dbReference>
<keyword evidence="6 8" id="KW-1133">Transmembrane helix</keyword>
<feature type="transmembrane region" description="Helical" evidence="8">
    <location>
        <begin position="217"/>
        <end position="238"/>
    </location>
</feature>
<evidence type="ECO:0000256" key="1">
    <source>
        <dbReference type="ARBA" id="ARBA00004141"/>
    </source>
</evidence>
<dbReference type="InterPro" id="IPR026046">
    <property type="entry name" value="UBIAD1"/>
</dbReference>
<reference evidence="10 11" key="1">
    <citation type="submission" date="2015-10" db="EMBL/GenBank/DDBJ databases">
        <title>Metagenome-Assembled Genomes uncover a global brackish microbiome.</title>
        <authorList>
            <person name="Hugerth L.W."/>
            <person name="Larsson J."/>
            <person name="Alneberg J."/>
            <person name="Lindh M.V."/>
            <person name="Legrand C."/>
            <person name="Pinhassi J."/>
            <person name="Andersson A.F."/>
        </authorList>
    </citation>
    <scope>NUCLEOTIDE SEQUENCE [LARGE SCALE GENOMIC DNA]</scope>
    <source>
        <strain evidence="10">BACL2 MAG-120802-bin41</strain>
    </source>
</reference>
<keyword evidence="5 8" id="KW-0812">Transmembrane</keyword>
<dbReference type="EC" id="2.5.1.74" evidence="8 9"/>
<dbReference type="GO" id="GO:0009234">
    <property type="term" value="P:menaquinone biosynthetic process"/>
    <property type="evidence" value="ECO:0007669"/>
    <property type="project" value="UniProtKB-UniRule"/>
</dbReference>
<dbReference type="InterPro" id="IPR004657">
    <property type="entry name" value="MenA"/>
</dbReference>
<dbReference type="PANTHER" id="PTHR13929">
    <property type="entry name" value="1,4-DIHYDROXY-2-NAPHTHOATE OCTAPRENYLTRANSFERASE"/>
    <property type="match status" value="1"/>
</dbReference>
<dbReference type="AlphaFoldDB" id="A0A0R2NWP4"/>
<dbReference type="NCBIfam" id="TIGR00751">
    <property type="entry name" value="menA"/>
    <property type="match status" value="1"/>
</dbReference>
<comment type="caution">
    <text evidence="10">The sequence shown here is derived from an EMBL/GenBank/DDBJ whole genome shotgun (WGS) entry which is preliminary data.</text>
</comment>
<dbReference type="CDD" id="cd13962">
    <property type="entry name" value="PT_UbiA_UBIAD1"/>
    <property type="match status" value="1"/>
</dbReference>
<dbReference type="GO" id="GO:0005886">
    <property type="term" value="C:plasma membrane"/>
    <property type="evidence" value="ECO:0007669"/>
    <property type="project" value="UniProtKB-SubCell"/>
</dbReference>
<evidence type="ECO:0000313" key="10">
    <source>
        <dbReference type="EMBL" id="KRO30297.1"/>
    </source>
</evidence>
<feature type="transmembrane region" description="Helical" evidence="8">
    <location>
        <begin position="166"/>
        <end position="185"/>
    </location>
</feature>
<feature type="transmembrane region" description="Helical" evidence="8">
    <location>
        <begin position="16"/>
        <end position="41"/>
    </location>
</feature>
<comment type="pathway">
    <text evidence="8">Quinol/quinone metabolism; menaquinone biosynthesis; menaquinol from 1,4-dihydroxy-2-naphthoate: step 1/2.</text>
</comment>
<evidence type="ECO:0000256" key="6">
    <source>
        <dbReference type="ARBA" id="ARBA00022989"/>
    </source>
</evidence>
<dbReference type="Pfam" id="PF01040">
    <property type="entry name" value="UbiA"/>
    <property type="match status" value="1"/>
</dbReference>
<dbReference type="InterPro" id="IPR000537">
    <property type="entry name" value="UbiA_prenyltransferase"/>
</dbReference>
<accession>A0A0R2NWP4</accession>
<evidence type="ECO:0000256" key="3">
    <source>
        <dbReference type="ARBA" id="ARBA00022475"/>
    </source>
</evidence>
<dbReference type="HAMAP" id="MF_01937">
    <property type="entry name" value="MenA_1"/>
    <property type="match status" value="1"/>
</dbReference>
<gene>
    <name evidence="8" type="primary">menA</name>
    <name evidence="10" type="ORF">ABR60_01460</name>
</gene>
<dbReference type="Gene3D" id="1.10.357.140">
    <property type="entry name" value="UbiA prenyltransferase"/>
    <property type="match status" value="1"/>
</dbReference>
<comment type="catalytic activity">
    <reaction evidence="8">
        <text>an all-trans-polyprenyl diphosphate + 1,4-dihydroxy-2-naphthoate + H(+) = a 2-demethylmenaquinol + CO2 + diphosphate</text>
        <dbReference type="Rhea" id="RHEA:26478"/>
        <dbReference type="Rhea" id="RHEA-COMP:9563"/>
        <dbReference type="Rhea" id="RHEA-COMP:9564"/>
        <dbReference type="ChEBI" id="CHEBI:11173"/>
        <dbReference type="ChEBI" id="CHEBI:15378"/>
        <dbReference type="ChEBI" id="CHEBI:16526"/>
        <dbReference type="ChEBI" id="CHEBI:33019"/>
        <dbReference type="ChEBI" id="CHEBI:55437"/>
        <dbReference type="ChEBI" id="CHEBI:58914"/>
        <dbReference type="EC" id="2.5.1.74"/>
    </reaction>
</comment>
<feature type="transmembrane region" description="Helical" evidence="8">
    <location>
        <begin position="111"/>
        <end position="130"/>
    </location>
</feature>
<dbReference type="GO" id="GO:0042371">
    <property type="term" value="P:vitamin K biosynthetic process"/>
    <property type="evidence" value="ECO:0007669"/>
    <property type="project" value="TreeGrafter"/>
</dbReference>
<evidence type="ECO:0000256" key="9">
    <source>
        <dbReference type="NCBIfam" id="TIGR00751"/>
    </source>
</evidence>
<feature type="transmembrane region" description="Helical" evidence="8">
    <location>
        <begin position="85"/>
        <end position="105"/>
    </location>
</feature>
<feature type="transmembrane region" description="Helical" evidence="8">
    <location>
        <begin position="142"/>
        <end position="160"/>
    </location>
</feature>
<evidence type="ECO:0000256" key="8">
    <source>
        <dbReference type="HAMAP-Rule" id="MF_01937"/>
    </source>
</evidence>
<dbReference type="PANTHER" id="PTHR13929:SF0">
    <property type="entry name" value="UBIA PRENYLTRANSFERASE DOMAIN-CONTAINING PROTEIN 1"/>
    <property type="match status" value="1"/>
</dbReference>
<dbReference type="UniPathway" id="UPA00079">
    <property type="reaction ID" value="UER00168"/>
</dbReference>
<sequence>MTTAEQWLQGARPKTLYAAIAPVLVGTAFAGYNASLLHFLLALSVSLSLQIGVNYANDYSDGVKGTDNDRLGPIRLVASGLAKPNTVRSAAFLSFALAAISGLLLSYRTSWVLIPIGLISIAAAWGYTAGSKPYGYMGFGEVSVFTFFGVIATNGTYYVHVEEFSSQVLLASFALGALSCAILVLNNLRDLPKDSQVGKRTLAVIIGDAQSRDLYRWLIFFALVISAALSITSPYYLLALASAPLAIKSVRAVKQGASGMELVDLLAKTGRIQIIYAAALSLAALLVAR</sequence>
<keyword evidence="4 8" id="KW-0808">Transferase</keyword>
<dbReference type="Proteomes" id="UP000053941">
    <property type="component" value="Unassembled WGS sequence"/>
</dbReference>